<feature type="region of interest" description="Disordered" evidence="1">
    <location>
        <begin position="152"/>
        <end position="174"/>
    </location>
</feature>
<evidence type="ECO:0000313" key="2">
    <source>
        <dbReference type="EMBL" id="TRM64524.1"/>
    </source>
</evidence>
<dbReference type="EMBL" id="VDMD01000007">
    <property type="protein sequence ID" value="TRM64524.1"/>
    <property type="molecule type" value="Genomic_DNA"/>
</dbReference>
<keyword evidence="3" id="KW-1185">Reference proteome</keyword>
<reference evidence="2 3" key="1">
    <citation type="journal article" date="2019" name="New Phytol.">
        <title>Comparative genomics reveals unique wood-decay strategies and fruiting body development in the Schizophyllaceae.</title>
        <authorList>
            <person name="Almasi E."/>
            <person name="Sahu N."/>
            <person name="Krizsan K."/>
            <person name="Balint B."/>
            <person name="Kovacs G.M."/>
            <person name="Kiss B."/>
            <person name="Cseklye J."/>
            <person name="Drula E."/>
            <person name="Henrissat B."/>
            <person name="Nagy I."/>
            <person name="Chovatia M."/>
            <person name="Adam C."/>
            <person name="LaButti K."/>
            <person name="Lipzen A."/>
            <person name="Riley R."/>
            <person name="Grigoriev I.V."/>
            <person name="Nagy L.G."/>
        </authorList>
    </citation>
    <scope>NUCLEOTIDE SEQUENCE [LARGE SCALE GENOMIC DNA]</scope>
    <source>
        <strain evidence="2 3">NL-1724</strain>
    </source>
</reference>
<proteinExistence type="predicted"/>
<dbReference type="Proteomes" id="UP000320762">
    <property type="component" value="Unassembled WGS sequence"/>
</dbReference>
<dbReference type="AlphaFoldDB" id="A0A550CIE8"/>
<gene>
    <name evidence="2" type="ORF">BD626DRAFT_568266</name>
</gene>
<protein>
    <submittedName>
        <fullName evidence="2">Uncharacterized protein</fullName>
    </submittedName>
</protein>
<name>A0A550CIE8_9AGAR</name>
<evidence type="ECO:0000256" key="1">
    <source>
        <dbReference type="SAM" id="MobiDB-lite"/>
    </source>
</evidence>
<accession>A0A550CIE8</accession>
<organism evidence="2 3">
    <name type="scientific">Schizophyllum amplum</name>
    <dbReference type="NCBI Taxonomy" id="97359"/>
    <lineage>
        <taxon>Eukaryota</taxon>
        <taxon>Fungi</taxon>
        <taxon>Dikarya</taxon>
        <taxon>Basidiomycota</taxon>
        <taxon>Agaricomycotina</taxon>
        <taxon>Agaricomycetes</taxon>
        <taxon>Agaricomycetidae</taxon>
        <taxon>Agaricales</taxon>
        <taxon>Schizophyllaceae</taxon>
        <taxon>Schizophyllum</taxon>
    </lineage>
</organism>
<evidence type="ECO:0000313" key="3">
    <source>
        <dbReference type="Proteomes" id="UP000320762"/>
    </source>
</evidence>
<sequence>MFSSSMNGSHGYYKSANGAEAVYSTGPRRNYFAHSKYIPVIKSWHSAPWASTHKSSSGHRYNDVSARKYKIPRYHPLLKPVLEAKRRRATTSYQLGPISLSRGLRCSQRRGRSRFIITSSPPVELEFSTARQLWDAIDRSRGRSNPDIALRFRERADDEPDERPQSARLTLHSDSRDLTDRSVRHFAVFGYPTDYDAKELAQIFRHLRFAGMKSIHLELDDGANHTVVVEHNLLEYFMPPASSTLCHVSLSLPVYGAELAARIVTMLPHLTTFKVQAQDGIDIAKPLLRKLGRQYEYAKDLSYLELTCQGISHGAIVNVLMDRLGVGISPPNGKALTVVVRSKDAGREPRNIAELRETLMTMGIFVNYNTDMLSA</sequence>
<comment type="caution">
    <text evidence="2">The sequence shown here is derived from an EMBL/GenBank/DDBJ whole genome shotgun (WGS) entry which is preliminary data.</text>
</comment>